<evidence type="ECO:0000313" key="2">
    <source>
        <dbReference type="Proteomes" id="UP000634136"/>
    </source>
</evidence>
<dbReference type="EMBL" id="JAAIUW010000010">
    <property type="protein sequence ID" value="KAF7813408.1"/>
    <property type="molecule type" value="Genomic_DNA"/>
</dbReference>
<keyword evidence="2" id="KW-1185">Reference proteome</keyword>
<evidence type="ECO:0000313" key="1">
    <source>
        <dbReference type="EMBL" id="KAF7813408.1"/>
    </source>
</evidence>
<reference evidence="1" key="1">
    <citation type="submission" date="2020-09" db="EMBL/GenBank/DDBJ databases">
        <title>Genome-Enabled Discovery of Anthraquinone Biosynthesis in Senna tora.</title>
        <authorList>
            <person name="Kang S.-H."/>
            <person name="Pandey R.P."/>
            <person name="Lee C.-M."/>
            <person name="Sim J.-S."/>
            <person name="Jeong J.-T."/>
            <person name="Choi B.-S."/>
            <person name="Jung M."/>
            <person name="Ginzburg D."/>
            <person name="Zhao K."/>
            <person name="Won S.Y."/>
            <person name="Oh T.-J."/>
            <person name="Yu Y."/>
            <person name="Kim N.-H."/>
            <person name="Lee O.R."/>
            <person name="Lee T.-H."/>
            <person name="Bashyal P."/>
            <person name="Kim T.-S."/>
            <person name="Lee W.-H."/>
            <person name="Kawkins C."/>
            <person name="Kim C.-K."/>
            <person name="Kim J.S."/>
            <person name="Ahn B.O."/>
            <person name="Rhee S.Y."/>
            <person name="Sohng J.K."/>
        </authorList>
    </citation>
    <scope>NUCLEOTIDE SEQUENCE</scope>
    <source>
        <tissue evidence="1">Leaf</tissue>
    </source>
</reference>
<dbReference type="PANTHER" id="PTHR34222">
    <property type="entry name" value="GAG_PRE-INTEGRS DOMAIN-CONTAINING PROTEIN"/>
    <property type="match status" value="1"/>
</dbReference>
<organism evidence="1 2">
    <name type="scientific">Senna tora</name>
    <dbReference type="NCBI Taxonomy" id="362788"/>
    <lineage>
        <taxon>Eukaryota</taxon>
        <taxon>Viridiplantae</taxon>
        <taxon>Streptophyta</taxon>
        <taxon>Embryophyta</taxon>
        <taxon>Tracheophyta</taxon>
        <taxon>Spermatophyta</taxon>
        <taxon>Magnoliopsida</taxon>
        <taxon>eudicotyledons</taxon>
        <taxon>Gunneridae</taxon>
        <taxon>Pentapetalae</taxon>
        <taxon>rosids</taxon>
        <taxon>fabids</taxon>
        <taxon>Fabales</taxon>
        <taxon>Fabaceae</taxon>
        <taxon>Caesalpinioideae</taxon>
        <taxon>Cassia clade</taxon>
        <taxon>Senna</taxon>
    </lineage>
</organism>
<accession>A0A834W9G6</accession>
<comment type="caution">
    <text evidence="1">The sequence shown here is derived from an EMBL/GenBank/DDBJ whole genome shotgun (WGS) entry which is preliminary data.</text>
</comment>
<dbReference type="OrthoDB" id="1741593at2759"/>
<dbReference type="Proteomes" id="UP000634136">
    <property type="component" value="Unassembled WGS sequence"/>
</dbReference>
<sequence length="190" mass="21075">MASSVENYRAFYAKSSPWFVFLKAGTPSPTPLEAEAGFDIGVPPTADPESLEKRIAEKWAPASRNMTFSVILNKVYAIVATVESKKEVMAETASSTEATALAVKNFEQSKYNSVNRSGSSGNKKDVKKGDRFCTVYNKPGHMEDTCFKKHGIPEWYTEYKAQKSKKTQSFSRMELQLAVGVYRTGVNLCT</sequence>
<name>A0A834W9G6_9FABA</name>
<protein>
    <submittedName>
        <fullName evidence="1">Aminoacylase-1 isoform X1</fullName>
    </submittedName>
</protein>
<gene>
    <name evidence="1" type="ORF">G2W53_034384</name>
</gene>
<dbReference type="PANTHER" id="PTHR34222:SF99">
    <property type="entry name" value="PROTEIN, PUTATIVE-RELATED"/>
    <property type="match status" value="1"/>
</dbReference>
<dbReference type="AlphaFoldDB" id="A0A834W9G6"/>
<proteinExistence type="predicted"/>